<evidence type="ECO:0000313" key="2">
    <source>
        <dbReference type="EMBL" id="KAF4134793.1"/>
    </source>
</evidence>
<protein>
    <submittedName>
        <fullName evidence="1">Uncharacterized protein</fullName>
    </submittedName>
</protein>
<gene>
    <name evidence="1" type="ORF">GN244_ATG12812</name>
    <name evidence="2" type="ORF">GN958_ATG16049</name>
</gene>
<dbReference type="EMBL" id="WSZM01000331">
    <property type="protein sequence ID" value="KAF4035046.1"/>
    <property type="molecule type" value="Genomic_DNA"/>
</dbReference>
<accession>A0A833WS11</accession>
<dbReference type="EMBL" id="JAACNO010002256">
    <property type="protein sequence ID" value="KAF4134793.1"/>
    <property type="molecule type" value="Genomic_DNA"/>
</dbReference>
<dbReference type="Proteomes" id="UP000602510">
    <property type="component" value="Unassembled WGS sequence"/>
</dbReference>
<name>A0A833WS11_PHYIN</name>
<dbReference type="Proteomes" id="UP000704712">
    <property type="component" value="Unassembled WGS sequence"/>
</dbReference>
<organism evidence="1 3">
    <name type="scientific">Phytophthora infestans</name>
    <name type="common">Potato late blight agent</name>
    <name type="synonym">Botrytis infestans</name>
    <dbReference type="NCBI Taxonomy" id="4787"/>
    <lineage>
        <taxon>Eukaryota</taxon>
        <taxon>Sar</taxon>
        <taxon>Stramenopiles</taxon>
        <taxon>Oomycota</taxon>
        <taxon>Peronosporomycetes</taxon>
        <taxon>Peronosporales</taxon>
        <taxon>Peronosporaceae</taxon>
        <taxon>Phytophthora</taxon>
    </lineage>
</organism>
<evidence type="ECO:0000313" key="3">
    <source>
        <dbReference type="Proteomes" id="UP000602510"/>
    </source>
</evidence>
<dbReference type="AlphaFoldDB" id="A0A833WS11"/>
<evidence type="ECO:0000313" key="1">
    <source>
        <dbReference type="EMBL" id="KAF4035046.1"/>
    </source>
</evidence>
<proteinExistence type="predicted"/>
<sequence length="92" mass="9140">MTSSLAVCCVLARVTVPGPTEVILVDSVATGTPTGETGDLVAARTKQSAMSPTTPICLLATGVFGSMVEGALVVAVAVATAVVEVEEHALKA</sequence>
<reference evidence="1" key="1">
    <citation type="submission" date="2020-04" db="EMBL/GenBank/DDBJ databases">
        <title>Hybrid Assembly of Korean Phytophthora infestans isolates.</title>
        <authorList>
            <person name="Prokchorchik M."/>
            <person name="Lee Y."/>
            <person name="Seo J."/>
            <person name="Cho J.-H."/>
            <person name="Park Y.-E."/>
            <person name="Jang D.-C."/>
            <person name="Im J.-S."/>
            <person name="Choi J.-G."/>
            <person name="Park H.-J."/>
            <person name="Lee G.-B."/>
            <person name="Lee Y.-G."/>
            <person name="Hong S.-Y."/>
            <person name="Cho K."/>
            <person name="Sohn K.H."/>
        </authorList>
    </citation>
    <scope>NUCLEOTIDE SEQUENCE</scope>
    <source>
        <strain evidence="1">KR_1_A1</strain>
        <strain evidence="2">KR_2_A2</strain>
    </source>
</reference>
<keyword evidence="3" id="KW-1185">Reference proteome</keyword>
<comment type="caution">
    <text evidence="1">The sequence shown here is derived from an EMBL/GenBank/DDBJ whole genome shotgun (WGS) entry which is preliminary data.</text>
</comment>